<organism evidence="2 3">
    <name type="scientific">Lentithecium fluviatile CBS 122367</name>
    <dbReference type="NCBI Taxonomy" id="1168545"/>
    <lineage>
        <taxon>Eukaryota</taxon>
        <taxon>Fungi</taxon>
        <taxon>Dikarya</taxon>
        <taxon>Ascomycota</taxon>
        <taxon>Pezizomycotina</taxon>
        <taxon>Dothideomycetes</taxon>
        <taxon>Pleosporomycetidae</taxon>
        <taxon>Pleosporales</taxon>
        <taxon>Massarineae</taxon>
        <taxon>Lentitheciaceae</taxon>
        <taxon>Lentithecium</taxon>
    </lineage>
</organism>
<name>A0A6G1JKN9_9PLEO</name>
<evidence type="ECO:0000313" key="2">
    <source>
        <dbReference type="EMBL" id="KAF2690998.1"/>
    </source>
</evidence>
<protein>
    <submittedName>
        <fullName evidence="2">Uncharacterized protein</fullName>
    </submittedName>
</protein>
<reference evidence="2" key="1">
    <citation type="journal article" date="2020" name="Stud. Mycol.">
        <title>101 Dothideomycetes genomes: a test case for predicting lifestyles and emergence of pathogens.</title>
        <authorList>
            <person name="Haridas S."/>
            <person name="Albert R."/>
            <person name="Binder M."/>
            <person name="Bloem J."/>
            <person name="Labutti K."/>
            <person name="Salamov A."/>
            <person name="Andreopoulos B."/>
            <person name="Baker S."/>
            <person name="Barry K."/>
            <person name="Bills G."/>
            <person name="Bluhm B."/>
            <person name="Cannon C."/>
            <person name="Castanera R."/>
            <person name="Culley D."/>
            <person name="Daum C."/>
            <person name="Ezra D."/>
            <person name="Gonzalez J."/>
            <person name="Henrissat B."/>
            <person name="Kuo A."/>
            <person name="Liang C."/>
            <person name="Lipzen A."/>
            <person name="Lutzoni F."/>
            <person name="Magnuson J."/>
            <person name="Mondo S."/>
            <person name="Nolan M."/>
            <person name="Ohm R."/>
            <person name="Pangilinan J."/>
            <person name="Park H.-J."/>
            <person name="Ramirez L."/>
            <person name="Alfaro M."/>
            <person name="Sun H."/>
            <person name="Tritt A."/>
            <person name="Yoshinaga Y."/>
            <person name="Zwiers L.-H."/>
            <person name="Turgeon B."/>
            <person name="Goodwin S."/>
            <person name="Spatafora J."/>
            <person name="Crous P."/>
            <person name="Grigoriev I."/>
        </authorList>
    </citation>
    <scope>NUCLEOTIDE SEQUENCE</scope>
    <source>
        <strain evidence="2">CBS 122367</strain>
    </source>
</reference>
<accession>A0A6G1JKN9</accession>
<dbReference type="Proteomes" id="UP000799291">
    <property type="component" value="Unassembled WGS sequence"/>
</dbReference>
<evidence type="ECO:0000256" key="1">
    <source>
        <dbReference type="SAM" id="MobiDB-lite"/>
    </source>
</evidence>
<sequence length="52" mass="5874">DNSNLGRIETSLGVRDTFPTSGSPRQPKPTRMLRLCARRDRSQARAHLSPIR</sequence>
<feature type="region of interest" description="Disordered" evidence="1">
    <location>
        <begin position="1"/>
        <end position="29"/>
    </location>
</feature>
<keyword evidence="3" id="KW-1185">Reference proteome</keyword>
<gene>
    <name evidence="2" type="ORF">K458DRAFT_262242</name>
</gene>
<dbReference type="OrthoDB" id="10488520at2759"/>
<feature type="non-terminal residue" evidence="2">
    <location>
        <position position="1"/>
    </location>
</feature>
<dbReference type="EMBL" id="MU005570">
    <property type="protein sequence ID" value="KAF2690998.1"/>
    <property type="molecule type" value="Genomic_DNA"/>
</dbReference>
<proteinExistence type="predicted"/>
<dbReference type="AlphaFoldDB" id="A0A6G1JKN9"/>
<evidence type="ECO:0000313" key="3">
    <source>
        <dbReference type="Proteomes" id="UP000799291"/>
    </source>
</evidence>
<feature type="non-terminal residue" evidence="2">
    <location>
        <position position="52"/>
    </location>
</feature>